<name>A0A250AY51_9GAMM</name>
<reference evidence="1 2" key="1">
    <citation type="submission" date="2016-01" db="EMBL/GenBank/DDBJ databases">
        <authorList>
            <person name="Oliw E.H."/>
        </authorList>
    </citation>
    <scope>NUCLEOTIDE SEQUENCE [LARGE SCALE GENOMIC DNA]</scope>
    <source>
        <strain evidence="1 2">FRB97</strain>
    </source>
</reference>
<organism evidence="1 2">
    <name type="scientific">Gibbsiella quercinecans</name>
    <dbReference type="NCBI Taxonomy" id="929813"/>
    <lineage>
        <taxon>Bacteria</taxon>
        <taxon>Pseudomonadati</taxon>
        <taxon>Pseudomonadota</taxon>
        <taxon>Gammaproteobacteria</taxon>
        <taxon>Enterobacterales</taxon>
        <taxon>Yersiniaceae</taxon>
        <taxon>Gibbsiella</taxon>
    </lineage>
</organism>
<evidence type="ECO:0000313" key="1">
    <source>
        <dbReference type="EMBL" id="ATA18869.1"/>
    </source>
</evidence>
<evidence type="ECO:0000313" key="2">
    <source>
        <dbReference type="Proteomes" id="UP000217182"/>
    </source>
</evidence>
<proteinExistence type="predicted"/>
<dbReference type="EMBL" id="CP014136">
    <property type="protein sequence ID" value="ATA18869.1"/>
    <property type="molecule type" value="Genomic_DNA"/>
</dbReference>
<protein>
    <submittedName>
        <fullName evidence="1">Uncharacterized protein</fullName>
    </submittedName>
</protein>
<keyword evidence="2" id="KW-1185">Reference proteome</keyword>
<sequence length="87" mass="9709">MDKTAMPAEIVKQRKLLMRISRLTGRKRLCSSLTQAEPAITVIPARPLAEARAGHAFAFSRVPAHHGRPGAWTISFFLLLENPPYDE</sequence>
<dbReference type="Proteomes" id="UP000217182">
    <property type="component" value="Chromosome"/>
</dbReference>
<accession>A0A250AY51</accession>
<dbReference type="AlphaFoldDB" id="A0A250AY51"/>
<gene>
    <name evidence="1" type="ORF">AWC35_05670</name>
</gene>
<dbReference type="KEGG" id="gqu:AWC35_05670"/>